<evidence type="ECO:0000313" key="3">
    <source>
        <dbReference type="Proteomes" id="UP000193087"/>
    </source>
</evidence>
<dbReference type="STRING" id="486698.AWC22_21670"/>
<reference evidence="2 3" key="1">
    <citation type="submission" date="2016-01" db="EMBL/GenBank/DDBJ databases">
        <title>The new phylogeny of the genus Mycobacterium.</title>
        <authorList>
            <person name="Tarcisio F."/>
            <person name="Conor M."/>
            <person name="Antonella G."/>
            <person name="Elisabetta G."/>
            <person name="Giulia F.S."/>
            <person name="Sara T."/>
            <person name="Anna F."/>
            <person name="Clotilde B."/>
            <person name="Roberto B."/>
            <person name="Veronica D.S."/>
            <person name="Fabio R."/>
            <person name="Monica P."/>
            <person name="Olivier J."/>
            <person name="Enrico T."/>
            <person name="Nicola S."/>
        </authorList>
    </citation>
    <scope>NUCLEOTIDE SEQUENCE [LARGE SCALE GENOMIC DNA]</scope>
    <source>
        <strain evidence="2 3">DSM 45176</strain>
    </source>
</reference>
<keyword evidence="3" id="KW-1185">Reference proteome</keyword>
<gene>
    <name evidence="2" type="ORF">AWC22_21670</name>
</gene>
<dbReference type="OrthoDB" id="9800988at2"/>
<feature type="domain" description="AB hydrolase-1" evidence="1">
    <location>
        <begin position="41"/>
        <end position="292"/>
    </location>
</feature>
<name>A0A1X2CJJ8_9MYCO</name>
<dbReference type="Proteomes" id="UP000193087">
    <property type="component" value="Unassembled WGS sequence"/>
</dbReference>
<dbReference type="PANTHER" id="PTHR45763">
    <property type="entry name" value="HYDROLASE, ALPHA/BETA FOLD FAMILY PROTEIN, EXPRESSED-RELATED"/>
    <property type="match status" value="1"/>
</dbReference>
<dbReference type="PANTHER" id="PTHR45763:SF46">
    <property type="entry name" value="AB HYDROLASE-1 DOMAIN-CONTAINING PROTEIN"/>
    <property type="match status" value="1"/>
</dbReference>
<dbReference type="InterPro" id="IPR029058">
    <property type="entry name" value="AB_hydrolase_fold"/>
</dbReference>
<dbReference type="GO" id="GO:0016787">
    <property type="term" value="F:hydrolase activity"/>
    <property type="evidence" value="ECO:0007669"/>
    <property type="project" value="UniProtKB-KW"/>
</dbReference>
<dbReference type="AlphaFoldDB" id="A0A1X2CJJ8"/>
<protein>
    <submittedName>
        <fullName evidence="2">Alpha/beta hydrolase</fullName>
    </submittedName>
</protein>
<proteinExistence type="predicted"/>
<dbReference type="Gene3D" id="3.40.50.1820">
    <property type="entry name" value="alpha/beta hydrolase"/>
    <property type="match status" value="1"/>
</dbReference>
<dbReference type="InterPro" id="IPR000073">
    <property type="entry name" value="AB_hydrolase_1"/>
</dbReference>
<accession>A0A1X2CJJ8</accession>
<dbReference type="RefSeq" id="WP_085251048.1">
    <property type="nucleotide sequence ID" value="NZ_CAJMWJ010000001.1"/>
</dbReference>
<organism evidence="2 3">
    <name type="scientific">Mycobacterium riyadhense</name>
    <dbReference type="NCBI Taxonomy" id="486698"/>
    <lineage>
        <taxon>Bacteria</taxon>
        <taxon>Bacillati</taxon>
        <taxon>Actinomycetota</taxon>
        <taxon>Actinomycetes</taxon>
        <taxon>Mycobacteriales</taxon>
        <taxon>Mycobacteriaceae</taxon>
        <taxon>Mycobacterium</taxon>
    </lineage>
</organism>
<dbReference type="SUPFAM" id="SSF53474">
    <property type="entry name" value="alpha/beta-Hydrolases"/>
    <property type="match status" value="1"/>
</dbReference>
<dbReference type="EMBL" id="LQPQ01000103">
    <property type="protein sequence ID" value="ORW76136.1"/>
    <property type="molecule type" value="Genomic_DNA"/>
</dbReference>
<sequence length="302" mass="33304">MQLLPEHISTDEASTLMLSDGRALAYQEWGDGAGYPTFYFHGTPSSRLEGAFADQAAKRTGFRLIAVDRPGFGRSTFQERRRLRDWPADVCVLADALELDDFGVVGHSGAGPHLFACGALISPARLAFVGALGPWGPLVTPEIMRGLNAADRCYALIARRAPWMFGASFAPLGWCAKYSPGLFATLVTASVPTVDKRRMLDPLFLKHFQAMQLEAFRQGSRGGAYEAFLEYRPWDFDLAEVAVPVHIWLGDRDSFVPRAMGEYLEGAIPNVDFHWVEGKGHFNIEDWDAIFAACAGDIGTRR</sequence>
<evidence type="ECO:0000313" key="2">
    <source>
        <dbReference type="EMBL" id="ORW76136.1"/>
    </source>
</evidence>
<evidence type="ECO:0000259" key="1">
    <source>
        <dbReference type="Pfam" id="PF12697"/>
    </source>
</evidence>
<dbReference type="Pfam" id="PF12697">
    <property type="entry name" value="Abhydrolase_6"/>
    <property type="match status" value="1"/>
</dbReference>
<dbReference type="GeneID" id="93493373"/>
<comment type="caution">
    <text evidence="2">The sequence shown here is derived from an EMBL/GenBank/DDBJ whole genome shotgun (WGS) entry which is preliminary data.</text>
</comment>
<keyword evidence="2" id="KW-0378">Hydrolase</keyword>